<dbReference type="AlphaFoldDB" id="A0A6L5G6A7"/>
<protein>
    <submittedName>
        <fullName evidence="3">Acyl dehydratase</fullName>
    </submittedName>
</protein>
<evidence type="ECO:0000313" key="4">
    <source>
        <dbReference type="Proteomes" id="UP000477750"/>
    </source>
</evidence>
<dbReference type="PANTHER" id="PTHR43841:SF3">
    <property type="entry name" value="(3R)-HYDROXYACYL-ACP DEHYDRATASE SUBUNIT HADB"/>
    <property type="match status" value="1"/>
</dbReference>
<dbReference type="RefSeq" id="WP_153024351.1">
    <property type="nucleotide sequence ID" value="NZ_WIAO01000005.1"/>
</dbReference>
<dbReference type="Gene3D" id="3.10.129.10">
    <property type="entry name" value="Hotdog Thioesterase"/>
    <property type="match status" value="1"/>
</dbReference>
<reference evidence="3 4" key="1">
    <citation type="submission" date="2019-10" db="EMBL/GenBank/DDBJ databases">
        <title>Glycomyces albidus sp. nov., a novel actinomycete isolated from rhizosphere soil of wheat (Triticum aestivum L.).</title>
        <authorList>
            <person name="Qian L."/>
        </authorList>
    </citation>
    <scope>NUCLEOTIDE SEQUENCE [LARGE SCALE GENOMIC DNA]</scope>
    <source>
        <strain evidence="3 4">NEAU-7082</strain>
    </source>
</reference>
<dbReference type="PRINTS" id="PR01483">
    <property type="entry name" value="FASYNTHASE"/>
</dbReference>
<dbReference type="EMBL" id="WIAO01000005">
    <property type="protein sequence ID" value="MQM25185.1"/>
    <property type="molecule type" value="Genomic_DNA"/>
</dbReference>
<dbReference type="Proteomes" id="UP000477750">
    <property type="component" value="Unassembled WGS sequence"/>
</dbReference>
<evidence type="ECO:0000259" key="2">
    <source>
        <dbReference type="Pfam" id="PF01575"/>
    </source>
</evidence>
<evidence type="ECO:0000313" key="3">
    <source>
        <dbReference type="EMBL" id="MQM25185.1"/>
    </source>
</evidence>
<keyword evidence="4" id="KW-1185">Reference proteome</keyword>
<dbReference type="SUPFAM" id="SSF54637">
    <property type="entry name" value="Thioesterase/thiol ester dehydrase-isomerase"/>
    <property type="match status" value="1"/>
</dbReference>
<dbReference type="InterPro" id="IPR002539">
    <property type="entry name" value="MaoC-like_dom"/>
</dbReference>
<dbReference type="GO" id="GO:0005835">
    <property type="term" value="C:fatty acid synthase complex"/>
    <property type="evidence" value="ECO:0007669"/>
    <property type="project" value="InterPro"/>
</dbReference>
<dbReference type="InterPro" id="IPR029069">
    <property type="entry name" value="HotDog_dom_sf"/>
</dbReference>
<dbReference type="GO" id="GO:0006633">
    <property type="term" value="P:fatty acid biosynthetic process"/>
    <property type="evidence" value="ECO:0007669"/>
    <property type="project" value="InterPro"/>
</dbReference>
<proteinExistence type="inferred from homology"/>
<feature type="domain" description="MaoC-like" evidence="2">
    <location>
        <begin position="13"/>
        <end position="118"/>
    </location>
</feature>
<comment type="caution">
    <text evidence="3">The sequence shown here is derived from an EMBL/GenBank/DDBJ whole genome shotgun (WGS) entry which is preliminary data.</text>
</comment>
<dbReference type="GO" id="GO:0004312">
    <property type="term" value="F:fatty acid synthase activity"/>
    <property type="evidence" value="ECO:0007669"/>
    <property type="project" value="InterPro"/>
</dbReference>
<comment type="similarity">
    <text evidence="1">Belongs to the enoyl-CoA hydratase/isomerase family.</text>
</comment>
<dbReference type="Pfam" id="PF01575">
    <property type="entry name" value="MaoC_dehydratas"/>
    <property type="match status" value="1"/>
</dbReference>
<evidence type="ECO:0000256" key="1">
    <source>
        <dbReference type="ARBA" id="ARBA00005254"/>
    </source>
</evidence>
<name>A0A6L5G6A7_9ACTN</name>
<gene>
    <name evidence="3" type="ORF">GFD30_06305</name>
</gene>
<sequence length="164" mass="16928">MMQPELEVGATVFSTSFPVERADLARYADASGDHNPIHLDEAAAKAAGLPDVIAHGMYTMGLVSRAILEWLAAAGVDARITEFSARFAKPVVVPATGTSVEVEGKVRKVEGATVEIAVTAVSGGERVLAPARATLAATLSTGLWTTAAGESTGPVNQHQVPHAV</sequence>
<dbReference type="PANTHER" id="PTHR43841">
    <property type="entry name" value="3-HYDROXYACYL-THIOESTER DEHYDRATASE HTDX-RELATED"/>
    <property type="match status" value="1"/>
</dbReference>
<dbReference type="InterPro" id="IPR003965">
    <property type="entry name" value="Fatty_acid_synthase"/>
</dbReference>
<organism evidence="3 4">
    <name type="scientific">Glycomyces albidus</name>
    <dbReference type="NCBI Taxonomy" id="2656774"/>
    <lineage>
        <taxon>Bacteria</taxon>
        <taxon>Bacillati</taxon>
        <taxon>Actinomycetota</taxon>
        <taxon>Actinomycetes</taxon>
        <taxon>Glycomycetales</taxon>
        <taxon>Glycomycetaceae</taxon>
        <taxon>Glycomyces</taxon>
    </lineage>
</organism>
<accession>A0A6L5G6A7</accession>